<protein>
    <submittedName>
        <fullName evidence="1">Nucleotidyl transferase of uncharacterized function (DUF1814)</fullName>
    </submittedName>
</protein>
<proteinExistence type="predicted"/>
<dbReference type="EMBL" id="LR590484">
    <property type="protein sequence ID" value="VTR29721.1"/>
    <property type="molecule type" value="Genomic_DNA"/>
</dbReference>
<dbReference type="KEGG" id="stha:NCTC11429_00488"/>
<name>A0A4U9UK06_9SPHI</name>
<dbReference type="STRING" id="1123265.GCA_000686625_03120"/>
<dbReference type="AlphaFoldDB" id="A0A4U9UK06"/>
<dbReference type="RefSeq" id="WP_028069924.1">
    <property type="nucleotide sequence ID" value="NZ_LR590484.1"/>
</dbReference>
<dbReference type="Gene3D" id="3.10.450.620">
    <property type="entry name" value="JHP933, nucleotidyltransferase-like core domain"/>
    <property type="match status" value="1"/>
</dbReference>
<evidence type="ECO:0000313" key="1">
    <source>
        <dbReference type="EMBL" id="VTR29721.1"/>
    </source>
</evidence>
<dbReference type="Pfam" id="PF08843">
    <property type="entry name" value="AbiEii"/>
    <property type="match status" value="1"/>
</dbReference>
<gene>
    <name evidence="1" type="ORF">NCTC11429_00488</name>
</gene>
<organism evidence="1 2">
    <name type="scientific">Sphingobacterium thalpophilum</name>
    <dbReference type="NCBI Taxonomy" id="259"/>
    <lineage>
        <taxon>Bacteria</taxon>
        <taxon>Pseudomonadati</taxon>
        <taxon>Bacteroidota</taxon>
        <taxon>Sphingobacteriia</taxon>
        <taxon>Sphingobacteriales</taxon>
        <taxon>Sphingobacteriaceae</taxon>
        <taxon>Sphingobacterium</taxon>
    </lineage>
</organism>
<reference evidence="1 2" key="1">
    <citation type="submission" date="2019-05" db="EMBL/GenBank/DDBJ databases">
        <authorList>
            <consortium name="Pathogen Informatics"/>
        </authorList>
    </citation>
    <scope>NUCLEOTIDE SEQUENCE [LARGE SCALE GENOMIC DNA]</scope>
    <source>
        <strain evidence="1 2">NCTC11429</strain>
    </source>
</reference>
<dbReference type="Proteomes" id="UP000308196">
    <property type="component" value="Chromosome"/>
</dbReference>
<keyword evidence="1" id="KW-0808">Transferase</keyword>
<sequence length="317" mass="36860">MPSDYLHNHSQFTDLLRIIEDETAIQAGLVEKDYWIMHTLYGLQKQGYEFELKGGTSLSKGFKIIDRFSEDIDIHIKPPAELKVNENPNNTKPNTVAARKNFYDWLVDSIKIDGIVSVKRDTLFDDKNYYRSGGIRLHYNSHTTPIEGVKDGILLEAGFDDVAPNSKISISSWAYDRAVQNDVDIIDNRAIDIICYDPRYTFVEKLQTIATKFRKEIETGNNDVNFMRQYYDIYCLLGKKEIQEFIGTDAYYAHKAKRFPKVDFEISVAENQAFLLHDMELRKSFKDRYLSSAALYYKGQPEFDLFIDRISKYVEKL</sequence>
<dbReference type="InterPro" id="IPR014942">
    <property type="entry name" value="AbiEii"/>
</dbReference>
<dbReference type="GeneID" id="78461300"/>
<dbReference type="GO" id="GO:0016740">
    <property type="term" value="F:transferase activity"/>
    <property type="evidence" value="ECO:0007669"/>
    <property type="project" value="UniProtKB-KW"/>
</dbReference>
<accession>A0A4U9UK06</accession>
<evidence type="ECO:0000313" key="2">
    <source>
        <dbReference type="Proteomes" id="UP000308196"/>
    </source>
</evidence>